<feature type="region of interest" description="Disordered" evidence="1">
    <location>
        <begin position="153"/>
        <end position="191"/>
    </location>
</feature>
<feature type="compositionally biased region" description="Low complexity" evidence="1">
    <location>
        <begin position="153"/>
        <end position="165"/>
    </location>
</feature>
<dbReference type="STRING" id="1754190.A0A1Y2EZR2"/>
<organism evidence="2 3">
    <name type="scientific">Neocallimastix californiae</name>
    <dbReference type="NCBI Taxonomy" id="1754190"/>
    <lineage>
        <taxon>Eukaryota</taxon>
        <taxon>Fungi</taxon>
        <taxon>Fungi incertae sedis</taxon>
        <taxon>Chytridiomycota</taxon>
        <taxon>Chytridiomycota incertae sedis</taxon>
        <taxon>Neocallimastigomycetes</taxon>
        <taxon>Neocallimastigales</taxon>
        <taxon>Neocallimastigaceae</taxon>
        <taxon>Neocallimastix</taxon>
    </lineage>
</organism>
<name>A0A1Y2EZR2_9FUNG</name>
<gene>
    <name evidence="2" type="ORF">LY90DRAFT_665477</name>
</gene>
<dbReference type="EMBL" id="MCOG01000021">
    <property type="protein sequence ID" value="ORY76754.1"/>
    <property type="molecule type" value="Genomic_DNA"/>
</dbReference>
<reference evidence="2 3" key="1">
    <citation type="submission" date="2016-08" db="EMBL/GenBank/DDBJ databases">
        <title>A Parts List for Fungal Cellulosomes Revealed by Comparative Genomics.</title>
        <authorList>
            <consortium name="DOE Joint Genome Institute"/>
            <person name="Haitjema C.H."/>
            <person name="Gilmore S.P."/>
            <person name="Henske J.K."/>
            <person name="Solomon K.V."/>
            <person name="De Groot R."/>
            <person name="Kuo A."/>
            <person name="Mondo S.J."/>
            <person name="Salamov A.A."/>
            <person name="Labutti K."/>
            <person name="Zhao Z."/>
            <person name="Chiniquy J."/>
            <person name="Barry K."/>
            <person name="Brewer H.M."/>
            <person name="Purvine S.O."/>
            <person name="Wright A.T."/>
            <person name="Boxma B."/>
            <person name="Van Alen T."/>
            <person name="Hackstein J.H."/>
            <person name="Baker S.E."/>
            <person name="Grigoriev I.V."/>
            <person name="O'Malley M.A."/>
        </authorList>
    </citation>
    <scope>NUCLEOTIDE SEQUENCE [LARGE SCALE GENOMIC DNA]</scope>
    <source>
        <strain evidence="2 3">G1</strain>
    </source>
</reference>
<proteinExistence type="predicted"/>
<sequence>MNVNNALFSAEQVIDRSIIRSGEGHGGEEKQERFRKTAMAMQEIISKKLYKAKHSTMEQYFKEVFKLSRASVYRFVDASRVLNQLEGFHILPFGERQCRTLRRCTKDLQTIRLLWSTVLNKYGEDPSLITSTIIQNTWDEMIEKKLVDPSKISTIKSNNNSNNKNNKTKKDTKTTQKSAMNNNMSSMRSSQNGISNISKLMIPSSGSSSNVNDISGINQKFIPSYSSTATLVDSSNNNTLSDIAGLQIDDNGASIYTIANCNNQSYSVTSQTQSPLNKNKNPNYNNFTSSLQSNSTIVATPTSTTVSMSHATNNGSSSNMNINSSSMTNINSNQVLTENYIGSNVVSPNPTLNALGYTLTNQNYIASTSSYSNANFPTSTVVSSSRLAPNFQRRLQNNSTSSMTTSTTPPTNLYYQNYQYSNSDISRTNPDNYINVNTNYSSQLNDFINFNNYSSYNQKTYYTQNQSQNSQLENQYSNYATTPTSTSFFSSSEIPYNWYGNEKAHQEINPTSQKYFSSSAYYSQLGMLNGNSEDIKAYSNQRLIPNNYHISYSVDSLNNIDNQSNSNRNISSRNINISADNNRVNNNNSYLNNYPYAVIGIVNSQN</sequence>
<dbReference type="OrthoDB" id="5595153at2759"/>
<evidence type="ECO:0000256" key="1">
    <source>
        <dbReference type="SAM" id="MobiDB-lite"/>
    </source>
</evidence>
<dbReference type="Proteomes" id="UP000193920">
    <property type="component" value="Unassembled WGS sequence"/>
</dbReference>
<evidence type="ECO:0000313" key="3">
    <source>
        <dbReference type="Proteomes" id="UP000193920"/>
    </source>
</evidence>
<comment type="caution">
    <text evidence="2">The sequence shown here is derived from an EMBL/GenBank/DDBJ whole genome shotgun (WGS) entry which is preliminary data.</text>
</comment>
<feature type="compositionally biased region" description="Low complexity" evidence="1">
    <location>
        <begin position="175"/>
        <end position="190"/>
    </location>
</feature>
<evidence type="ECO:0000313" key="2">
    <source>
        <dbReference type="EMBL" id="ORY76754.1"/>
    </source>
</evidence>
<protein>
    <submittedName>
        <fullName evidence="2">Uncharacterized protein</fullName>
    </submittedName>
</protein>
<accession>A0A1Y2EZR2</accession>
<keyword evidence="3" id="KW-1185">Reference proteome</keyword>
<dbReference type="AlphaFoldDB" id="A0A1Y2EZR2"/>